<reference evidence="1 2" key="1">
    <citation type="submission" date="2018-03" db="EMBL/GenBank/DDBJ databases">
        <title>Genomic Encyclopedia of Archaeal and Bacterial Type Strains, Phase II (KMG-II): from individual species to whole genera.</title>
        <authorList>
            <person name="Goeker M."/>
        </authorList>
    </citation>
    <scope>NUCLEOTIDE SEQUENCE [LARGE SCALE GENOMIC DNA]</scope>
    <source>
        <strain evidence="1 2">DSM 25027</strain>
    </source>
</reference>
<dbReference type="Proteomes" id="UP000237640">
    <property type="component" value="Unassembled WGS sequence"/>
</dbReference>
<dbReference type="EMBL" id="PVYX01000001">
    <property type="protein sequence ID" value="PRX57933.1"/>
    <property type="molecule type" value="Genomic_DNA"/>
</dbReference>
<proteinExistence type="predicted"/>
<evidence type="ECO:0000313" key="1">
    <source>
        <dbReference type="EMBL" id="PRX57933.1"/>
    </source>
</evidence>
<evidence type="ECO:0000313" key="2">
    <source>
        <dbReference type="Proteomes" id="UP000237640"/>
    </source>
</evidence>
<keyword evidence="2" id="KW-1185">Reference proteome</keyword>
<name>A0A2T0MK36_9FLAO</name>
<sequence>MYGDNLFSVVVRVSASSLLDFFYWKMKRIHLFHTGGLSACPSFDFCNSLVSAYGFDSISKVLEGITNCIKRYHIYNKASAAKITIVQKAIM</sequence>
<organism evidence="1 2">
    <name type="scientific">Flagellimonas meridianipacifica</name>
    <dbReference type="NCBI Taxonomy" id="1080225"/>
    <lineage>
        <taxon>Bacteria</taxon>
        <taxon>Pseudomonadati</taxon>
        <taxon>Bacteroidota</taxon>
        <taxon>Flavobacteriia</taxon>
        <taxon>Flavobacteriales</taxon>
        <taxon>Flavobacteriaceae</taxon>
        <taxon>Flagellimonas</taxon>
    </lineage>
</organism>
<gene>
    <name evidence="1" type="ORF">CLV81_1947</name>
</gene>
<protein>
    <submittedName>
        <fullName evidence="1">Uncharacterized protein</fullName>
    </submittedName>
</protein>
<comment type="caution">
    <text evidence="1">The sequence shown here is derived from an EMBL/GenBank/DDBJ whole genome shotgun (WGS) entry which is preliminary data.</text>
</comment>
<dbReference type="AlphaFoldDB" id="A0A2T0MK36"/>
<accession>A0A2T0MK36</accession>